<accession>A0AA39M0D5</accession>
<proteinExistence type="predicted"/>
<dbReference type="AlphaFoldDB" id="A0AA39M0D5"/>
<evidence type="ECO:0000313" key="7">
    <source>
        <dbReference type="EMBL" id="KAK0415955.1"/>
    </source>
</evidence>
<feature type="transmembrane region" description="Helical" evidence="5">
    <location>
        <begin position="90"/>
        <end position="109"/>
    </location>
</feature>
<gene>
    <name evidence="7" type="ORF">QR680_012216</name>
</gene>
<feature type="transmembrane region" description="Helical" evidence="5">
    <location>
        <begin position="199"/>
        <end position="218"/>
    </location>
</feature>
<dbReference type="InterPro" id="IPR000276">
    <property type="entry name" value="GPCR_Rhodpsn"/>
</dbReference>
<dbReference type="SMART" id="SM01381">
    <property type="entry name" value="7TM_GPCR_Srsx"/>
    <property type="match status" value="2"/>
</dbReference>
<dbReference type="PANTHER" id="PTHR23360">
    <property type="entry name" value="G-PROTEIN COUPLED RECEPTORS FAMILY 1 PROFILE DOMAIN-CONTAINING PROTEIN-RELATED"/>
    <property type="match status" value="1"/>
</dbReference>
<name>A0AA39M0D5_9BILA</name>
<dbReference type="Gene3D" id="1.20.1070.10">
    <property type="entry name" value="Rhodopsin 7-helix transmembrane proteins"/>
    <property type="match status" value="1"/>
</dbReference>
<feature type="transmembrane region" description="Helical" evidence="5">
    <location>
        <begin position="6"/>
        <end position="25"/>
    </location>
</feature>
<comment type="subcellular location">
    <subcellularLocation>
        <location evidence="1">Membrane</location>
    </subcellularLocation>
</comment>
<dbReference type="GO" id="GO:0004930">
    <property type="term" value="F:G protein-coupled receptor activity"/>
    <property type="evidence" value="ECO:0007669"/>
    <property type="project" value="InterPro"/>
</dbReference>
<evidence type="ECO:0000256" key="4">
    <source>
        <dbReference type="ARBA" id="ARBA00023136"/>
    </source>
</evidence>
<feature type="transmembrane region" description="Helical" evidence="5">
    <location>
        <begin position="263"/>
        <end position="286"/>
    </location>
</feature>
<dbReference type="GO" id="GO:0016020">
    <property type="term" value="C:membrane"/>
    <property type="evidence" value="ECO:0007669"/>
    <property type="project" value="UniProtKB-SubCell"/>
</dbReference>
<keyword evidence="4 5" id="KW-0472">Membrane</keyword>
<protein>
    <recommendedName>
        <fullName evidence="6">G-protein coupled receptors family 1 profile domain-containing protein</fullName>
    </recommendedName>
</protein>
<keyword evidence="2 5" id="KW-0812">Transmembrane</keyword>
<feature type="transmembrane region" description="Helical" evidence="5">
    <location>
        <begin position="382"/>
        <end position="401"/>
    </location>
</feature>
<evidence type="ECO:0000259" key="6">
    <source>
        <dbReference type="PROSITE" id="PS50262"/>
    </source>
</evidence>
<feature type="transmembrane region" description="Helical" evidence="5">
    <location>
        <begin position="130"/>
        <end position="156"/>
    </location>
</feature>
<evidence type="ECO:0000256" key="2">
    <source>
        <dbReference type="ARBA" id="ARBA00022692"/>
    </source>
</evidence>
<dbReference type="InterPro" id="IPR047130">
    <property type="entry name" value="7TM_GPCR_Srsx_nematod"/>
</dbReference>
<dbReference type="Pfam" id="PF10320">
    <property type="entry name" value="7TM_GPCR_Srsx"/>
    <property type="match status" value="2"/>
</dbReference>
<keyword evidence="8" id="KW-1185">Reference proteome</keyword>
<dbReference type="PANTHER" id="PTHR23360:SF16">
    <property type="entry name" value="G-PROTEIN COUPLED RECEPTORS FAMILY 1 PROFILE DOMAIN-CONTAINING PROTEIN"/>
    <property type="match status" value="1"/>
</dbReference>
<evidence type="ECO:0000313" key="8">
    <source>
        <dbReference type="Proteomes" id="UP001175271"/>
    </source>
</evidence>
<evidence type="ECO:0000256" key="5">
    <source>
        <dbReference type="SAM" id="Phobius"/>
    </source>
</evidence>
<sequence length="437" mass="49483">MLDWSLAPSLPCTGMNITTALMLAIGIDRYFCLKYPLRYRQWSKKIYVSLVMLTCVVYDLSLKFVGYLTLSDHKVICLISAAYYGRGKDYWVFSQVTINFLVLVVYVRIKREMKSLTASIQNSHMMNIMYSLYIIVGFYIFGWFMTMCGCGVVRLITTEPNFTVTAELSVGVFANINMAIPAFVYFTRSVEYKGALKRLMGRNAVGASETMSIVNWYLTPSVAFSIQKYAAAYLFVTVFIGLFSNGSIVLVTLKYKMWSIKIYLTLMLLSCVLYDVLIKLIAYMTLTDDLVICLIADGYVGLGKDTWVFTQVIINVAVVLVYRKIQQEMAVLRNSVKEARIIILSLYTIVVAYIFGWLMTMCLLGVVRVLTTEPNLVVTCELFAGLFANLNMVIPAFIYYYRSSMYNMAFRGVFRKAEVTPLSGSHAGSTQARTSIH</sequence>
<dbReference type="EMBL" id="JAUCMV010000002">
    <property type="protein sequence ID" value="KAK0415955.1"/>
    <property type="molecule type" value="Genomic_DNA"/>
</dbReference>
<organism evidence="7 8">
    <name type="scientific">Steinernema hermaphroditum</name>
    <dbReference type="NCBI Taxonomy" id="289476"/>
    <lineage>
        <taxon>Eukaryota</taxon>
        <taxon>Metazoa</taxon>
        <taxon>Ecdysozoa</taxon>
        <taxon>Nematoda</taxon>
        <taxon>Chromadorea</taxon>
        <taxon>Rhabditida</taxon>
        <taxon>Tylenchina</taxon>
        <taxon>Panagrolaimomorpha</taxon>
        <taxon>Strongyloidoidea</taxon>
        <taxon>Steinernematidae</taxon>
        <taxon>Steinernema</taxon>
    </lineage>
</organism>
<dbReference type="InterPro" id="IPR017452">
    <property type="entry name" value="GPCR_Rhodpsn_7TM"/>
</dbReference>
<reference evidence="7" key="1">
    <citation type="submission" date="2023-06" db="EMBL/GenBank/DDBJ databases">
        <title>Genomic analysis of the entomopathogenic nematode Steinernema hermaphroditum.</title>
        <authorList>
            <person name="Schwarz E.M."/>
            <person name="Heppert J.K."/>
            <person name="Baniya A."/>
            <person name="Schwartz H.T."/>
            <person name="Tan C.-H."/>
            <person name="Antoshechkin I."/>
            <person name="Sternberg P.W."/>
            <person name="Goodrich-Blair H."/>
            <person name="Dillman A.R."/>
        </authorList>
    </citation>
    <scope>NUCLEOTIDE SEQUENCE</scope>
    <source>
        <strain evidence="7">PS9179</strain>
        <tissue evidence="7">Whole animal</tissue>
    </source>
</reference>
<feature type="transmembrane region" description="Helical" evidence="5">
    <location>
        <begin position="344"/>
        <end position="370"/>
    </location>
</feature>
<feature type="transmembrane region" description="Helical" evidence="5">
    <location>
        <begin position="168"/>
        <end position="187"/>
    </location>
</feature>
<feature type="transmembrane region" description="Helical" evidence="5">
    <location>
        <begin position="306"/>
        <end position="323"/>
    </location>
</feature>
<dbReference type="PROSITE" id="PS50262">
    <property type="entry name" value="G_PROTEIN_RECEP_F1_2"/>
    <property type="match status" value="1"/>
</dbReference>
<keyword evidence="3 5" id="KW-1133">Transmembrane helix</keyword>
<dbReference type="InterPro" id="IPR019424">
    <property type="entry name" value="7TM_GPCR_Srsx"/>
</dbReference>
<dbReference type="SUPFAM" id="SSF81321">
    <property type="entry name" value="Family A G protein-coupled receptor-like"/>
    <property type="match status" value="1"/>
</dbReference>
<feature type="domain" description="G-protein coupled receptors family 1 profile" evidence="6">
    <location>
        <begin position="18"/>
        <end position="185"/>
    </location>
</feature>
<evidence type="ECO:0000256" key="1">
    <source>
        <dbReference type="ARBA" id="ARBA00004370"/>
    </source>
</evidence>
<comment type="caution">
    <text evidence="7">The sequence shown here is derived from an EMBL/GenBank/DDBJ whole genome shotgun (WGS) entry which is preliminary data.</text>
</comment>
<feature type="transmembrane region" description="Helical" evidence="5">
    <location>
        <begin position="230"/>
        <end position="251"/>
    </location>
</feature>
<dbReference type="Proteomes" id="UP001175271">
    <property type="component" value="Unassembled WGS sequence"/>
</dbReference>
<evidence type="ECO:0000256" key="3">
    <source>
        <dbReference type="ARBA" id="ARBA00022989"/>
    </source>
</evidence>
<feature type="transmembrane region" description="Helical" evidence="5">
    <location>
        <begin position="46"/>
        <end position="70"/>
    </location>
</feature>